<name>A0ABU5UZC3_9GAMM</name>
<feature type="coiled-coil region" evidence="1">
    <location>
        <begin position="808"/>
        <end position="835"/>
    </location>
</feature>
<feature type="transmembrane region" description="Helical" evidence="2">
    <location>
        <begin position="345"/>
        <end position="368"/>
    </location>
</feature>
<evidence type="ECO:0000256" key="1">
    <source>
        <dbReference type="SAM" id="Coils"/>
    </source>
</evidence>
<keyword evidence="4" id="KW-1185">Reference proteome</keyword>
<reference evidence="3 4" key="1">
    <citation type="submission" date="2023-12" db="EMBL/GenBank/DDBJ databases">
        <title>Stenotrophomonas guangdongensis sp. nov., isolated from wilted pepper plants (Capsicum annuum).</title>
        <authorList>
            <person name="Qiu M."/>
            <person name="Li Y."/>
            <person name="Liu Q."/>
            <person name="Zhang X."/>
            <person name="Huang Y."/>
            <person name="Guo R."/>
            <person name="Hu M."/>
            <person name="Zhou J."/>
            <person name="Zhou X."/>
        </authorList>
    </citation>
    <scope>NUCLEOTIDE SEQUENCE [LARGE SCALE GENOMIC DNA]</scope>
    <source>
        <strain evidence="3 4">MH1</strain>
    </source>
</reference>
<comment type="caution">
    <text evidence="3">The sequence shown here is derived from an EMBL/GenBank/DDBJ whole genome shotgun (WGS) entry which is preliminary data.</text>
</comment>
<proteinExistence type="predicted"/>
<dbReference type="RefSeq" id="WP_323437645.1">
    <property type="nucleotide sequence ID" value="NZ_JAYFUH010000036.1"/>
</dbReference>
<keyword evidence="1" id="KW-0175">Coiled coil</keyword>
<gene>
    <name evidence="3" type="ORF">VA603_00730</name>
</gene>
<evidence type="ECO:0000313" key="4">
    <source>
        <dbReference type="Proteomes" id="UP001301653"/>
    </source>
</evidence>
<feature type="transmembrane region" description="Helical" evidence="2">
    <location>
        <begin position="26"/>
        <end position="47"/>
    </location>
</feature>
<organism evidence="3 4">
    <name type="scientific">Stenotrophomonas capsici</name>
    <dbReference type="NCBI Taxonomy" id="3110230"/>
    <lineage>
        <taxon>Bacteria</taxon>
        <taxon>Pseudomonadati</taxon>
        <taxon>Pseudomonadota</taxon>
        <taxon>Gammaproteobacteria</taxon>
        <taxon>Lysobacterales</taxon>
        <taxon>Lysobacteraceae</taxon>
        <taxon>Stenotrophomonas</taxon>
    </lineage>
</organism>
<feature type="transmembrane region" description="Helical" evidence="2">
    <location>
        <begin position="320"/>
        <end position="339"/>
    </location>
</feature>
<protein>
    <recommendedName>
        <fullName evidence="5">Transmembrane protein</fullName>
    </recommendedName>
</protein>
<keyword evidence="2" id="KW-1133">Transmembrane helix</keyword>
<dbReference type="EMBL" id="JAYFUH010000036">
    <property type="protein sequence ID" value="MEA5666062.1"/>
    <property type="molecule type" value="Genomic_DNA"/>
</dbReference>
<keyword evidence="2" id="KW-0472">Membrane</keyword>
<accession>A0ABU5UZC3</accession>
<feature type="transmembrane region" description="Helical" evidence="2">
    <location>
        <begin position="375"/>
        <end position="393"/>
    </location>
</feature>
<dbReference type="Proteomes" id="UP001301653">
    <property type="component" value="Unassembled WGS sequence"/>
</dbReference>
<evidence type="ECO:0008006" key="5">
    <source>
        <dbReference type="Google" id="ProtNLM"/>
    </source>
</evidence>
<sequence length="870" mass="92676">MHTPSRDHLPILGCIPGSHPQRGFSLLQVMLLLMLVGVAVAAGALLLNARRPAEQAVQQQEYLRWADDALAAYAAAHARLPCPATRWTEDPAAVIEDCSAEAGTSNAVGFLPIALLPGAREMGAGAAPIRYSVSRGVTGIAAGGTSARQPALSATGDPFIPLDPSGEPFEDYVDPAEGHGNGLDFCAALDQNALPGATADTYATSTDAQGNALNIAYGLVAAGPVAGTQGRFDSAASAALPSPARPGDIDYDDRTRLRTFASLAPLVGCRQYAAVAAADAPTNVSLLSMEVLAGAVANHATVADFQETNLGNGEAQVRDAAFAQAMAITGLTLSVLGAVDIFDSAVWNAISLTTSVITCIASLGTVCVGVPFDTAAVIISAIAISYSAAAVALNSAALAPIGLALDANVKARDRAAASIKPATSSVADVLETMRQTLYGGTREYCKQRLDPKTKLPVQKKDSNGEPVWQANGAPEFECDWVTEDQPGMAAQIDSAKAVEAKLVDAAAVYQDKRMSHFSDTWISYRMHLGNSAGKYKETVCVAATGGSYDYVNGSCVVLPTESHVGGYTWVTRFKPIAYQDARSKRDLAQRWADIQRTVEELESAYQQKVDAVKQWVKLVDSAHKDAEDICRQATNAESQQVCRNSRDKVTYMRSCTYTVINDDGSTAIVDEMHPPAGQEMNEGAQCTPMLERDRDLTKAALDDAKQRRTSAKSNYDSQSSPYLQYPGDWSKAMMEIDGEQSTFTWISGTIRRYADMPTDGSNGQRLIEDINYDGDFRCVLDPGRCGTEKSTYSYARAYSDWVRARDAAAEATRNRIENETRFKELEAQYNALKDMAPPGSVEDYSIAVGAGAILSKADTRGAVGARKASP</sequence>
<evidence type="ECO:0000313" key="3">
    <source>
        <dbReference type="EMBL" id="MEA5666062.1"/>
    </source>
</evidence>
<keyword evidence="2" id="KW-0812">Transmembrane</keyword>
<evidence type="ECO:0000256" key="2">
    <source>
        <dbReference type="SAM" id="Phobius"/>
    </source>
</evidence>